<dbReference type="GO" id="GO:0000978">
    <property type="term" value="F:RNA polymerase II cis-regulatory region sequence-specific DNA binding"/>
    <property type="evidence" value="ECO:0007669"/>
    <property type="project" value="TreeGrafter"/>
</dbReference>
<protein>
    <submittedName>
        <fullName evidence="8">HLH</fullName>
    </submittedName>
</protein>
<dbReference type="PROSITE" id="PS50888">
    <property type="entry name" value="BHLH"/>
    <property type="match status" value="1"/>
</dbReference>
<dbReference type="GO" id="GO:0000981">
    <property type="term" value="F:DNA-binding transcription factor activity, RNA polymerase II-specific"/>
    <property type="evidence" value="ECO:0007669"/>
    <property type="project" value="TreeGrafter"/>
</dbReference>
<dbReference type="PANTHER" id="PTHR16223">
    <property type="entry name" value="TRANSCRIPTION FACTOR BHLH83-RELATED"/>
    <property type="match status" value="1"/>
</dbReference>
<dbReference type="GO" id="GO:0046983">
    <property type="term" value="F:protein dimerization activity"/>
    <property type="evidence" value="ECO:0007669"/>
    <property type="project" value="InterPro"/>
</dbReference>
<dbReference type="PANTHER" id="PTHR16223:SF171">
    <property type="entry name" value="BASIC HELIX-LOOP-HELIX (BHLH) DNA-BINDING SUPERFAMILY PROTEIN"/>
    <property type="match status" value="1"/>
</dbReference>
<organism evidence="8 9">
    <name type="scientific">Musa troglodytarum</name>
    <name type="common">fe'i banana</name>
    <dbReference type="NCBI Taxonomy" id="320322"/>
    <lineage>
        <taxon>Eukaryota</taxon>
        <taxon>Viridiplantae</taxon>
        <taxon>Streptophyta</taxon>
        <taxon>Embryophyta</taxon>
        <taxon>Tracheophyta</taxon>
        <taxon>Spermatophyta</taxon>
        <taxon>Magnoliopsida</taxon>
        <taxon>Liliopsida</taxon>
        <taxon>Zingiberales</taxon>
        <taxon>Musaceae</taxon>
        <taxon>Musa</taxon>
    </lineage>
</organism>
<feature type="region of interest" description="Disordered" evidence="6">
    <location>
        <begin position="95"/>
        <end position="122"/>
    </location>
</feature>
<evidence type="ECO:0000256" key="4">
    <source>
        <dbReference type="ARBA" id="ARBA00023163"/>
    </source>
</evidence>
<evidence type="ECO:0000313" key="8">
    <source>
        <dbReference type="EMBL" id="URE45827.1"/>
    </source>
</evidence>
<evidence type="ECO:0000256" key="3">
    <source>
        <dbReference type="ARBA" id="ARBA00023015"/>
    </source>
</evidence>
<keyword evidence="4" id="KW-0804">Transcription</keyword>
<dbReference type="InterPro" id="IPR011598">
    <property type="entry name" value="bHLH_dom"/>
</dbReference>
<proteinExistence type="inferred from homology"/>
<evidence type="ECO:0000259" key="7">
    <source>
        <dbReference type="PROSITE" id="PS50888"/>
    </source>
</evidence>
<keyword evidence="9" id="KW-1185">Reference proteome</keyword>
<name>A0A9E7IB06_9LILI</name>
<evidence type="ECO:0000256" key="2">
    <source>
        <dbReference type="ARBA" id="ARBA00005510"/>
    </source>
</evidence>
<dbReference type="InterPro" id="IPR036638">
    <property type="entry name" value="HLH_DNA-bd_sf"/>
</dbReference>
<feature type="region of interest" description="Disordered" evidence="6">
    <location>
        <begin position="1"/>
        <end position="33"/>
    </location>
</feature>
<keyword evidence="3" id="KW-0805">Transcription regulation</keyword>
<evidence type="ECO:0000256" key="5">
    <source>
        <dbReference type="ARBA" id="ARBA00023242"/>
    </source>
</evidence>
<evidence type="ECO:0000313" key="9">
    <source>
        <dbReference type="Proteomes" id="UP001055439"/>
    </source>
</evidence>
<sequence length="233" mass="24985">MWNDAVLPSLSSPFSSSLANTGPPWLQSSDDSTELQRVHCGGLLGALQEKSDGGSMTGSLPRFLGMSNVTGNGDPMMTTGCSAAGVHPKVVAERRKRTIGRDPANKNQTPSSPSSKNPKTMCSKTMARMPLIKAPARRSQKLGDKITALQQLVSPFGKADTASVLHEAALSIKFLHEQIEMLTAPYFGMRSPEEGDEGLAESNAELQSRGLCLVPVFAMVELLDQEAYGLNFY</sequence>
<gene>
    <name evidence="8" type="ORF">MUK42_13723</name>
</gene>
<dbReference type="OrthoDB" id="1870356at2759"/>
<dbReference type="InterPro" id="IPR045239">
    <property type="entry name" value="bHLH95_bHLH"/>
</dbReference>
<feature type="compositionally biased region" description="Low complexity" evidence="6">
    <location>
        <begin position="105"/>
        <end position="120"/>
    </location>
</feature>
<feature type="compositionally biased region" description="Low complexity" evidence="6">
    <location>
        <begin position="7"/>
        <end position="18"/>
    </location>
</feature>
<dbReference type="SUPFAM" id="SSF47459">
    <property type="entry name" value="HLH, helix-loop-helix DNA-binding domain"/>
    <property type="match status" value="1"/>
</dbReference>
<dbReference type="AlphaFoldDB" id="A0A9E7IB06"/>
<feature type="domain" description="BHLH" evidence="7">
    <location>
        <begin position="126"/>
        <end position="175"/>
    </location>
</feature>
<comment type="subcellular location">
    <subcellularLocation>
        <location evidence="1">Nucleus</location>
    </subcellularLocation>
</comment>
<evidence type="ECO:0000256" key="6">
    <source>
        <dbReference type="SAM" id="MobiDB-lite"/>
    </source>
</evidence>
<dbReference type="Proteomes" id="UP001055439">
    <property type="component" value="Chromosome 9"/>
</dbReference>
<accession>A0A9E7IB06</accession>
<dbReference type="InterPro" id="IPR045843">
    <property type="entry name" value="IND-like"/>
</dbReference>
<dbReference type="EMBL" id="CP097511">
    <property type="protein sequence ID" value="URE45827.1"/>
    <property type="molecule type" value="Genomic_DNA"/>
</dbReference>
<comment type="similarity">
    <text evidence="2">Belongs to the bHLH protein family.</text>
</comment>
<dbReference type="GO" id="GO:0005634">
    <property type="term" value="C:nucleus"/>
    <property type="evidence" value="ECO:0007669"/>
    <property type="project" value="UniProtKB-SubCell"/>
</dbReference>
<evidence type="ECO:0000256" key="1">
    <source>
        <dbReference type="ARBA" id="ARBA00004123"/>
    </source>
</evidence>
<keyword evidence="5" id="KW-0539">Nucleus</keyword>
<dbReference type="CDD" id="cd11393">
    <property type="entry name" value="bHLH_AtbHLH_like"/>
    <property type="match status" value="1"/>
</dbReference>
<reference evidence="8" key="1">
    <citation type="submission" date="2022-05" db="EMBL/GenBank/DDBJ databases">
        <title>The Musa troglodytarum L. genome provides insights into the mechanism of non-climacteric behaviour and enrichment of carotenoids.</title>
        <authorList>
            <person name="Wang J."/>
        </authorList>
    </citation>
    <scope>NUCLEOTIDE SEQUENCE</scope>
    <source>
        <tissue evidence="8">Leaf</tissue>
    </source>
</reference>